<dbReference type="SUPFAM" id="SSF52777">
    <property type="entry name" value="CoA-dependent acyltransferases"/>
    <property type="match status" value="1"/>
</dbReference>
<gene>
    <name evidence="10" type="ORF">GCM10011591_30130</name>
</gene>
<dbReference type="Gene3D" id="4.10.320.10">
    <property type="entry name" value="E3-binding domain"/>
    <property type="match status" value="1"/>
</dbReference>
<dbReference type="SUPFAM" id="SSF47005">
    <property type="entry name" value="Peripheral subunit-binding domain of 2-oxo acid dehydrogenase complex"/>
    <property type="match status" value="1"/>
</dbReference>
<reference evidence="10" key="2">
    <citation type="submission" date="2020-09" db="EMBL/GenBank/DDBJ databases">
        <authorList>
            <person name="Sun Q."/>
            <person name="Zhou Y."/>
        </authorList>
    </citation>
    <scope>NUCLEOTIDE SEQUENCE</scope>
    <source>
        <strain evidence="10">CGMCC 4.7278</strain>
    </source>
</reference>
<comment type="similarity">
    <text evidence="2 6">Belongs to the 2-oxoacid dehydrogenase family.</text>
</comment>
<comment type="cofactor">
    <cofactor evidence="1 6">
        <name>(R)-lipoate</name>
        <dbReference type="ChEBI" id="CHEBI:83088"/>
    </cofactor>
</comment>
<dbReference type="InterPro" id="IPR000089">
    <property type="entry name" value="Biotin_lipoyl"/>
</dbReference>
<keyword evidence="10" id="KW-0670">Pyruvate</keyword>
<sequence>MPAEDSDVLEFRLPDLGEGLADGELVSWAVAVGDTVELNQTIAEVETAKAVVALPSPFSGVVVELLAQPGDTVPVGAPLIRVRNDLAVTPQPTVDEVRRDDVLVGYGPSAEATSRRRPAVSREGASSSHRASATPGARKLAKELGVDLWFIAGSGPDGAVTVEDVRASVPVTVPGRQGGSNGGFGVDSEFVRATPEFGRGSSPERGGSAAGTGPGIGSGLDGHTAAQQNSDHSGTDRGSGGLIEPTAREERVAVSGIRKRTAAAMVASARTIPQASTFVTIDCTASMELLDHLRTTKSFAELALTPLSVVAKAVLAAIADFPAINASWDEENQQIAIKHFVNLGIAVATDRGLLVPTVKEAHTLGLSELCREIAWSAETARSGDATPADLRGGTFTITNVGVFGVDSGAPLVNPGEAAILSLGAIRRRPWVHRDELAIRWVTTLGLSFDHRMIDGELGARFLARVGEYLSDPLTLLSR</sequence>
<dbReference type="InterPro" id="IPR023213">
    <property type="entry name" value="CAT-like_dom_sf"/>
</dbReference>
<accession>A0A917QLR2</accession>
<dbReference type="GO" id="GO:0016407">
    <property type="term" value="F:acetyltransferase activity"/>
    <property type="evidence" value="ECO:0007669"/>
    <property type="project" value="TreeGrafter"/>
</dbReference>
<dbReference type="InterPro" id="IPR001078">
    <property type="entry name" value="2-oxoacid_DH_actylTfrase"/>
</dbReference>
<proteinExistence type="inferred from homology"/>
<feature type="region of interest" description="Disordered" evidence="7">
    <location>
        <begin position="107"/>
        <end position="138"/>
    </location>
</feature>
<dbReference type="EC" id="2.3.1.-" evidence="6"/>
<dbReference type="EMBL" id="BMMW01000003">
    <property type="protein sequence ID" value="GGK56116.1"/>
    <property type="molecule type" value="Genomic_DNA"/>
</dbReference>
<dbReference type="GO" id="GO:0005737">
    <property type="term" value="C:cytoplasm"/>
    <property type="evidence" value="ECO:0007669"/>
    <property type="project" value="TreeGrafter"/>
</dbReference>
<evidence type="ECO:0000259" key="9">
    <source>
        <dbReference type="PROSITE" id="PS51826"/>
    </source>
</evidence>
<feature type="region of interest" description="Disordered" evidence="7">
    <location>
        <begin position="194"/>
        <end position="250"/>
    </location>
</feature>
<evidence type="ECO:0000256" key="2">
    <source>
        <dbReference type="ARBA" id="ARBA00007317"/>
    </source>
</evidence>
<evidence type="ECO:0000256" key="1">
    <source>
        <dbReference type="ARBA" id="ARBA00001938"/>
    </source>
</evidence>
<dbReference type="Pfam" id="PF02817">
    <property type="entry name" value="E3_binding"/>
    <property type="match status" value="1"/>
</dbReference>
<dbReference type="PROSITE" id="PS00189">
    <property type="entry name" value="LIPOYL"/>
    <property type="match status" value="1"/>
</dbReference>
<dbReference type="Gene3D" id="2.40.50.100">
    <property type="match status" value="1"/>
</dbReference>
<dbReference type="InterPro" id="IPR050743">
    <property type="entry name" value="2-oxoacid_DH_E2_comp"/>
</dbReference>
<dbReference type="SUPFAM" id="SSF51230">
    <property type="entry name" value="Single hybrid motif"/>
    <property type="match status" value="1"/>
</dbReference>
<dbReference type="InterPro" id="IPR003016">
    <property type="entry name" value="2-oxoA_DH_lipoyl-BS"/>
</dbReference>
<dbReference type="PROSITE" id="PS50968">
    <property type="entry name" value="BIOTINYL_LIPOYL"/>
    <property type="match status" value="1"/>
</dbReference>
<dbReference type="Pfam" id="PF00198">
    <property type="entry name" value="2-oxoacid_dh"/>
    <property type="match status" value="1"/>
</dbReference>
<dbReference type="Pfam" id="PF00364">
    <property type="entry name" value="Biotin_lipoyl"/>
    <property type="match status" value="1"/>
</dbReference>
<dbReference type="Proteomes" id="UP000612956">
    <property type="component" value="Unassembled WGS sequence"/>
</dbReference>
<dbReference type="PANTHER" id="PTHR43178">
    <property type="entry name" value="DIHYDROLIPOAMIDE ACETYLTRANSFERASE COMPONENT OF PYRUVATE DEHYDROGENASE COMPLEX"/>
    <property type="match status" value="1"/>
</dbReference>
<dbReference type="InterPro" id="IPR036625">
    <property type="entry name" value="E3-bd_dom_sf"/>
</dbReference>
<evidence type="ECO:0000256" key="3">
    <source>
        <dbReference type="ARBA" id="ARBA00022679"/>
    </source>
</evidence>
<evidence type="ECO:0000256" key="7">
    <source>
        <dbReference type="SAM" id="MobiDB-lite"/>
    </source>
</evidence>
<dbReference type="CDD" id="cd06849">
    <property type="entry name" value="lipoyl_domain"/>
    <property type="match status" value="1"/>
</dbReference>
<dbReference type="RefSeq" id="WP_188830209.1">
    <property type="nucleotide sequence ID" value="NZ_BMMW01000003.1"/>
</dbReference>
<dbReference type="PANTHER" id="PTHR43178:SF5">
    <property type="entry name" value="LIPOAMIDE ACYLTRANSFERASE COMPONENT OF BRANCHED-CHAIN ALPHA-KETO ACID DEHYDROGENASE COMPLEX, MITOCHONDRIAL"/>
    <property type="match status" value="1"/>
</dbReference>
<name>A0A917QLR2_9NOCA</name>
<evidence type="ECO:0000256" key="6">
    <source>
        <dbReference type="RuleBase" id="RU003423"/>
    </source>
</evidence>
<evidence type="ECO:0000256" key="5">
    <source>
        <dbReference type="ARBA" id="ARBA00023315"/>
    </source>
</evidence>
<keyword evidence="3 6" id="KW-0808">Transferase</keyword>
<dbReference type="FunFam" id="3.30.559.10:FF:000007">
    <property type="entry name" value="Dihydrolipoamide acetyltransferase component of pyruvate dehydrogenase complex"/>
    <property type="match status" value="1"/>
</dbReference>
<feature type="domain" description="Peripheral subunit-binding (PSBD)" evidence="9">
    <location>
        <begin position="132"/>
        <end position="169"/>
    </location>
</feature>
<dbReference type="InterPro" id="IPR011053">
    <property type="entry name" value="Single_hybrid_motif"/>
</dbReference>
<reference evidence="10" key="1">
    <citation type="journal article" date="2014" name="Int. J. Syst. Evol. Microbiol.">
        <title>Complete genome sequence of Corynebacterium casei LMG S-19264T (=DSM 44701T), isolated from a smear-ripened cheese.</title>
        <authorList>
            <consortium name="US DOE Joint Genome Institute (JGI-PGF)"/>
            <person name="Walter F."/>
            <person name="Albersmeier A."/>
            <person name="Kalinowski J."/>
            <person name="Ruckert C."/>
        </authorList>
    </citation>
    <scope>NUCLEOTIDE SEQUENCE</scope>
    <source>
        <strain evidence="10">CGMCC 4.7278</strain>
    </source>
</reference>
<feature type="domain" description="Lipoyl-binding" evidence="8">
    <location>
        <begin position="8"/>
        <end position="83"/>
    </location>
</feature>
<dbReference type="InterPro" id="IPR004167">
    <property type="entry name" value="PSBD"/>
</dbReference>
<evidence type="ECO:0000313" key="10">
    <source>
        <dbReference type="EMBL" id="GGK56116.1"/>
    </source>
</evidence>
<keyword evidence="4 6" id="KW-0450">Lipoyl</keyword>
<comment type="caution">
    <text evidence="10">The sequence shown here is derived from an EMBL/GenBank/DDBJ whole genome shotgun (WGS) entry which is preliminary data.</text>
</comment>
<organism evidence="10 11">
    <name type="scientific">Nocardia camponoti</name>
    <dbReference type="NCBI Taxonomy" id="1616106"/>
    <lineage>
        <taxon>Bacteria</taxon>
        <taxon>Bacillati</taxon>
        <taxon>Actinomycetota</taxon>
        <taxon>Actinomycetes</taxon>
        <taxon>Mycobacteriales</taxon>
        <taxon>Nocardiaceae</taxon>
        <taxon>Nocardia</taxon>
    </lineage>
</organism>
<dbReference type="PROSITE" id="PS51826">
    <property type="entry name" value="PSBD"/>
    <property type="match status" value="1"/>
</dbReference>
<protein>
    <recommendedName>
        <fullName evidence="6">Dihydrolipoamide acetyltransferase component of pyruvate dehydrogenase complex</fullName>
        <ecNumber evidence="6">2.3.1.-</ecNumber>
    </recommendedName>
</protein>
<dbReference type="AlphaFoldDB" id="A0A917QLR2"/>
<evidence type="ECO:0000313" key="11">
    <source>
        <dbReference type="Proteomes" id="UP000612956"/>
    </source>
</evidence>
<keyword evidence="11" id="KW-1185">Reference proteome</keyword>
<dbReference type="GO" id="GO:0031405">
    <property type="term" value="F:lipoic acid binding"/>
    <property type="evidence" value="ECO:0007669"/>
    <property type="project" value="TreeGrafter"/>
</dbReference>
<dbReference type="Gene3D" id="3.30.559.10">
    <property type="entry name" value="Chloramphenicol acetyltransferase-like domain"/>
    <property type="match status" value="1"/>
</dbReference>
<evidence type="ECO:0000259" key="8">
    <source>
        <dbReference type="PROSITE" id="PS50968"/>
    </source>
</evidence>
<evidence type="ECO:0000256" key="4">
    <source>
        <dbReference type="ARBA" id="ARBA00022823"/>
    </source>
</evidence>
<feature type="compositionally biased region" description="Gly residues" evidence="7">
    <location>
        <begin position="208"/>
        <end position="220"/>
    </location>
</feature>
<keyword evidence="5 6" id="KW-0012">Acyltransferase</keyword>